<dbReference type="PANTHER" id="PTHR45740">
    <property type="entry name" value="POLY [ADP-RIBOSE] POLYMERASE"/>
    <property type="match status" value="1"/>
</dbReference>
<dbReference type="SUPFAM" id="SSF56399">
    <property type="entry name" value="ADP-ribosylation"/>
    <property type="match status" value="1"/>
</dbReference>
<feature type="coiled-coil region" evidence="5">
    <location>
        <begin position="50"/>
        <end position="132"/>
    </location>
</feature>
<comment type="caution">
    <text evidence="9">The sequence shown here is derived from an EMBL/GenBank/DDBJ whole genome shotgun (WGS) entry which is preliminary data.</text>
</comment>
<reference evidence="10" key="2">
    <citation type="submission" date="2024-04" db="EMBL/GenBank/DDBJ databases">
        <authorList>
            <person name="Chen Y."/>
            <person name="Shah S."/>
            <person name="Dougan E. K."/>
            <person name="Thang M."/>
            <person name="Chan C."/>
        </authorList>
    </citation>
    <scope>NUCLEOTIDE SEQUENCE [LARGE SCALE GENOMIC DNA]</scope>
</reference>
<dbReference type="GO" id="GO:0005634">
    <property type="term" value="C:nucleus"/>
    <property type="evidence" value="ECO:0007669"/>
    <property type="project" value="UniProtKB-SubCell"/>
</dbReference>
<dbReference type="Pfam" id="PF00644">
    <property type="entry name" value="PARP"/>
    <property type="match status" value="1"/>
</dbReference>
<feature type="region of interest" description="Disordered" evidence="6">
    <location>
        <begin position="426"/>
        <end position="445"/>
    </location>
</feature>
<comment type="similarity">
    <text evidence="3">Belongs to the ARTD/PARP family.</text>
</comment>
<dbReference type="EMBL" id="CAMXCT020004357">
    <property type="protein sequence ID" value="CAL1162084.1"/>
    <property type="molecule type" value="Genomic_DNA"/>
</dbReference>
<dbReference type="InterPro" id="IPR051712">
    <property type="entry name" value="ARTD-AVP"/>
</dbReference>
<keyword evidence="4" id="KW-0520">NAD</keyword>
<evidence type="ECO:0000256" key="1">
    <source>
        <dbReference type="ARBA" id="ARBA00004123"/>
    </source>
</evidence>
<dbReference type="Gene3D" id="3.90.228.10">
    <property type="match status" value="1"/>
</dbReference>
<dbReference type="EC" id="2.4.2.-" evidence="4"/>
<feature type="domain" description="PARP catalytic" evidence="8">
    <location>
        <begin position="237"/>
        <end position="486"/>
    </location>
</feature>
<sequence length="486" mass="55538">MDAADTLSKQLAAETQKRQNAEMLCLQTLFQKATELAVERDARKTSEGLSASLQEQMNRMSQKLDELVDEKEKRKTAEELCTTLKRQLATMIQATQELDAEKALRKAAEDHVAVLQDVLETVTIEKDELKTQLQQKSVSGFSHGATWQYEIDGRWEAFTPEATEQMHQAYLDYLKEIPGSQHKTICSGGVARVMDFELMQQKHLRTGKTRQIRVSAGVPRQWVTPPEDLLQQGNDLRSFYKEVADPEIWESIRTILHHTGHAWNTSMQCNCMITAEIKSVHRIENMRLWHRYKMRLDTMRRDHATYKISVEPAELGLDGVFPCMAESQQTFNCGETLALDVDEKMLLHGTSWDNANAIVREGFDHRTSRQGLYGAGVYFACAACKSHQYTCEHFTGPQAHLKSNHKCERTLIIARVALGDSYTATRKRTNDRRPPLRSDSSLGTYDSIVVKPGPITGHQNQEQIHQEYVIFDREQAYPCFVVQYRV</sequence>
<evidence type="ECO:0000256" key="2">
    <source>
        <dbReference type="ARBA" id="ARBA00023242"/>
    </source>
</evidence>
<dbReference type="EMBL" id="CAMXCT030004357">
    <property type="protein sequence ID" value="CAL4796021.1"/>
    <property type="molecule type" value="Genomic_DNA"/>
</dbReference>
<keyword evidence="4" id="KW-0808">Transferase</keyword>
<gene>
    <name evidence="9" type="ORF">C1SCF055_LOCUS34123</name>
</gene>
<dbReference type="Pfam" id="PF02825">
    <property type="entry name" value="WWE"/>
    <property type="match status" value="1"/>
</dbReference>
<evidence type="ECO:0000256" key="3">
    <source>
        <dbReference type="ARBA" id="ARBA00024347"/>
    </source>
</evidence>
<dbReference type="PANTHER" id="PTHR45740:SF2">
    <property type="entry name" value="POLY [ADP-RIBOSE] POLYMERASE"/>
    <property type="match status" value="1"/>
</dbReference>
<accession>A0A9P1DDT1</accession>
<reference evidence="9" key="1">
    <citation type="submission" date="2022-10" db="EMBL/GenBank/DDBJ databases">
        <authorList>
            <person name="Chen Y."/>
            <person name="Dougan E. K."/>
            <person name="Chan C."/>
            <person name="Rhodes N."/>
            <person name="Thang M."/>
        </authorList>
    </citation>
    <scope>NUCLEOTIDE SEQUENCE</scope>
</reference>
<dbReference type="Proteomes" id="UP001152797">
    <property type="component" value="Unassembled WGS sequence"/>
</dbReference>
<dbReference type="SUPFAM" id="SSF117839">
    <property type="entry name" value="WWE domain"/>
    <property type="match status" value="1"/>
</dbReference>
<feature type="domain" description="WWE" evidence="7">
    <location>
        <begin position="132"/>
        <end position="214"/>
    </location>
</feature>
<dbReference type="Gene3D" id="3.30.720.50">
    <property type="match status" value="1"/>
</dbReference>
<dbReference type="GO" id="GO:0003950">
    <property type="term" value="F:NAD+ poly-ADP-ribosyltransferase activity"/>
    <property type="evidence" value="ECO:0007669"/>
    <property type="project" value="UniProtKB-UniRule"/>
</dbReference>
<name>A0A9P1DDT1_9DINO</name>
<organism evidence="9">
    <name type="scientific">Cladocopium goreaui</name>
    <dbReference type="NCBI Taxonomy" id="2562237"/>
    <lineage>
        <taxon>Eukaryota</taxon>
        <taxon>Sar</taxon>
        <taxon>Alveolata</taxon>
        <taxon>Dinophyceae</taxon>
        <taxon>Suessiales</taxon>
        <taxon>Symbiodiniaceae</taxon>
        <taxon>Cladocopium</taxon>
    </lineage>
</organism>
<keyword evidence="2" id="KW-0539">Nucleus</keyword>
<keyword evidence="11" id="KW-1185">Reference proteome</keyword>
<dbReference type="PROSITE" id="PS50918">
    <property type="entry name" value="WWE"/>
    <property type="match status" value="1"/>
</dbReference>
<dbReference type="AlphaFoldDB" id="A0A9P1DDT1"/>
<keyword evidence="5" id="KW-0175">Coiled coil</keyword>
<evidence type="ECO:0000313" key="10">
    <source>
        <dbReference type="EMBL" id="CAL1162084.1"/>
    </source>
</evidence>
<dbReference type="EMBL" id="CAMXCT010004357">
    <property type="protein sequence ID" value="CAI4008709.1"/>
    <property type="molecule type" value="Genomic_DNA"/>
</dbReference>
<dbReference type="GO" id="GO:1990404">
    <property type="term" value="F:NAD+-protein mono-ADP-ribosyltransferase activity"/>
    <property type="evidence" value="ECO:0007669"/>
    <property type="project" value="TreeGrafter"/>
</dbReference>
<evidence type="ECO:0000256" key="4">
    <source>
        <dbReference type="RuleBase" id="RU362114"/>
    </source>
</evidence>
<evidence type="ECO:0000259" key="7">
    <source>
        <dbReference type="PROSITE" id="PS50918"/>
    </source>
</evidence>
<keyword evidence="4" id="KW-0328">Glycosyltransferase</keyword>
<evidence type="ECO:0000256" key="6">
    <source>
        <dbReference type="SAM" id="MobiDB-lite"/>
    </source>
</evidence>
<proteinExistence type="inferred from homology"/>
<evidence type="ECO:0000313" key="11">
    <source>
        <dbReference type="Proteomes" id="UP001152797"/>
    </source>
</evidence>
<dbReference type="InterPro" id="IPR037197">
    <property type="entry name" value="WWE_dom_sf"/>
</dbReference>
<dbReference type="InterPro" id="IPR012317">
    <property type="entry name" value="Poly(ADP-ribose)pol_cat_dom"/>
</dbReference>
<evidence type="ECO:0000313" key="9">
    <source>
        <dbReference type="EMBL" id="CAI4008709.1"/>
    </source>
</evidence>
<evidence type="ECO:0000259" key="8">
    <source>
        <dbReference type="PROSITE" id="PS51059"/>
    </source>
</evidence>
<protein>
    <recommendedName>
        <fullName evidence="4">Poly [ADP-ribose] polymerase</fullName>
        <shortName evidence="4">PARP</shortName>
        <ecNumber evidence="4">2.4.2.-</ecNumber>
    </recommendedName>
</protein>
<dbReference type="PROSITE" id="PS51059">
    <property type="entry name" value="PARP_CATALYTIC"/>
    <property type="match status" value="1"/>
</dbReference>
<dbReference type="InterPro" id="IPR004170">
    <property type="entry name" value="WWE_dom"/>
</dbReference>
<dbReference type="OrthoDB" id="6133115at2759"/>
<comment type="subcellular location">
    <subcellularLocation>
        <location evidence="1">Nucleus</location>
    </subcellularLocation>
</comment>
<evidence type="ECO:0000256" key="5">
    <source>
        <dbReference type="SAM" id="Coils"/>
    </source>
</evidence>